<comment type="caution">
    <text evidence="3">The sequence shown here is derived from an EMBL/GenBank/DDBJ whole genome shotgun (WGS) entry which is preliminary data.</text>
</comment>
<evidence type="ECO:0008006" key="5">
    <source>
        <dbReference type="Google" id="ProtNLM"/>
    </source>
</evidence>
<dbReference type="Gene3D" id="1.25.40.10">
    <property type="entry name" value="Tetratricopeptide repeat domain"/>
    <property type="match status" value="1"/>
</dbReference>
<dbReference type="PANTHER" id="PTHR47926:SF537">
    <property type="entry name" value="PENTACOTRIPEPTIDE-REPEAT REGION OF PRORP DOMAIN-CONTAINING PROTEIN"/>
    <property type="match status" value="1"/>
</dbReference>
<dbReference type="InterPro" id="IPR046960">
    <property type="entry name" value="PPR_At4g14850-like_plant"/>
</dbReference>
<evidence type="ECO:0000313" key="4">
    <source>
        <dbReference type="Proteomes" id="UP001472677"/>
    </source>
</evidence>
<evidence type="ECO:0000256" key="1">
    <source>
        <dbReference type="ARBA" id="ARBA00022737"/>
    </source>
</evidence>
<dbReference type="EMBL" id="JBBPBM010000020">
    <property type="protein sequence ID" value="KAK8550522.1"/>
    <property type="molecule type" value="Genomic_DNA"/>
</dbReference>
<dbReference type="Pfam" id="PF13041">
    <property type="entry name" value="PPR_2"/>
    <property type="match status" value="1"/>
</dbReference>
<name>A0ABR2E3K0_9ROSI</name>
<keyword evidence="1" id="KW-0677">Repeat</keyword>
<feature type="repeat" description="PPR" evidence="2">
    <location>
        <begin position="5"/>
        <end position="39"/>
    </location>
</feature>
<dbReference type="InterPro" id="IPR011990">
    <property type="entry name" value="TPR-like_helical_dom_sf"/>
</dbReference>
<evidence type="ECO:0000313" key="3">
    <source>
        <dbReference type="EMBL" id="KAK8550522.1"/>
    </source>
</evidence>
<evidence type="ECO:0000256" key="2">
    <source>
        <dbReference type="PROSITE-ProRule" id="PRU00708"/>
    </source>
</evidence>
<dbReference type="InterPro" id="IPR002885">
    <property type="entry name" value="PPR_rpt"/>
</dbReference>
<organism evidence="3 4">
    <name type="scientific">Hibiscus sabdariffa</name>
    <name type="common">roselle</name>
    <dbReference type="NCBI Taxonomy" id="183260"/>
    <lineage>
        <taxon>Eukaryota</taxon>
        <taxon>Viridiplantae</taxon>
        <taxon>Streptophyta</taxon>
        <taxon>Embryophyta</taxon>
        <taxon>Tracheophyta</taxon>
        <taxon>Spermatophyta</taxon>
        <taxon>Magnoliopsida</taxon>
        <taxon>eudicotyledons</taxon>
        <taxon>Gunneridae</taxon>
        <taxon>Pentapetalae</taxon>
        <taxon>rosids</taxon>
        <taxon>malvids</taxon>
        <taxon>Malvales</taxon>
        <taxon>Malvaceae</taxon>
        <taxon>Malvoideae</taxon>
        <taxon>Hibiscus</taxon>
    </lineage>
</organism>
<dbReference type="PROSITE" id="PS51375">
    <property type="entry name" value="PPR"/>
    <property type="match status" value="1"/>
</dbReference>
<protein>
    <recommendedName>
        <fullName evidence="5">Pentatricopeptide repeat-containing protein</fullName>
    </recommendedName>
</protein>
<dbReference type="NCBIfam" id="TIGR00756">
    <property type="entry name" value="PPR"/>
    <property type="match status" value="1"/>
</dbReference>
<dbReference type="Proteomes" id="UP001472677">
    <property type="component" value="Unassembled WGS sequence"/>
</dbReference>
<sequence>MNERSIVSWTSVIVGLAMHGRGLQAVSLFQQMIRDGVAPDDVVFIGLLSACSHSGLVQEAVKFVQKIAKLYYLANSDK</sequence>
<accession>A0ABR2E3K0</accession>
<gene>
    <name evidence="3" type="ORF">V6N12_039224</name>
</gene>
<keyword evidence="4" id="KW-1185">Reference proteome</keyword>
<dbReference type="PANTHER" id="PTHR47926">
    <property type="entry name" value="PENTATRICOPEPTIDE REPEAT-CONTAINING PROTEIN"/>
    <property type="match status" value="1"/>
</dbReference>
<reference evidence="3 4" key="1">
    <citation type="journal article" date="2024" name="G3 (Bethesda)">
        <title>Genome assembly of Hibiscus sabdariffa L. provides insights into metabolisms of medicinal natural products.</title>
        <authorList>
            <person name="Kim T."/>
        </authorList>
    </citation>
    <scope>NUCLEOTIDE SEQUENCE [LARGE SCALE GENOMIC DNA]</scope>
    <source>
        <strain evidence="3">TK-2024</strain>
        <tissue evidence="3">Old leaves</tissue>
    </source>
</reference>
<proteinExistence type="predicted"/>